<dbReference type="AlphaFoldDB" id="A0A6J1RHB4"/>
<proteinExistence type="predicted"/>
<evidence type="ECO:0000259" key="7">
    <source>
        <dbReference type="PROSITE" id="PS50950"/>
    </source>
</evidence>
<keyword evidence="8" id="KW-1185">Reference proteome</keyword>
<name>A0A6J1RHB4_9HYME</name>
<dbReference type="Gene3D" id="6.20.210.20">
    <property type="entry name" value="THAP domain"/>
    <property type="match status" value="1"/>
</dbReference>
<dbReference type="InterPro" id="IPR006612">
    <property type="entry name" value="THAP_Znf"/>
</dbReference>
<dbReference type="GO" id="GO:0008270">
    <property type="term" value="F:zinc ion binding"/>
    <property type="evidence" value="ECO:0007669"/>
    <property type="project" value="UniProtKB-KW"/>
</dbReference>
<keyword evidence="3" id="KW-0862">Zinc</keyword>
<keyword evidence="4 5" id="KW-0238">DNA-binding</keyword>
<protein>
    <submittedName>
        <fullName evidence="9">Uncharacterized protein LOC112468685</fullName>
    </submittedName>
</protein>
<accession>A0A6J1RHB4</accession>
<dbReference type="PROSITE" id="PS50950">
    <property type="entry name" value="ZF_THAP"/>
    <property type="match status" value="1"/>
</dbReference>
<dbReference type="GO" id="GO:0003677">
    <property type="term" value="F:DNA binding"/>
    <property type="evidence" value="ECO:0007669"/>
    <property type="project" value="UniProtKB-UniRule"/>
</dbReference>
<dbReference type="SUPFAM" id="SSF57716">
    <property type="entry name" value="Glucocorticoid receptor-like (DNA-binding domain)"/>
    <property type="match status" value="1"/>
</dbReference>
<dbReference type="RefSeq" id="XP_024893733.1">
    <property type="nucleotide sequence ID" value="XM_025037965.1"/>
</dbReference>
<dbReference type="PANTHER" id="PTHR46927">
    <property type="entry name" value="AGAP005574-PA"/>
    <property type="match status" value="1"/>
</dbReference>
<gene>
    <name evidence="9" type="primary">LOC112468685</name>
</gene>
<evidence type="ECO:0000313" key="9">
    <source>
        <dbReference type="RefSeq" id="XP_024893733.1"/>
    </source>
</evidence>
<dbReference type="InterPro" id="IPR038441">
    <property type="entry name" value="THAP_Znf_sf"/>
</dbReference>
<sequence>MPSCSIKNCKNRTCDGDARGITFFRFPKEIPIRKQWLNACQQTETSLKVDSARICSDHFDTNCFIMEFTKPRSKNTLAKEVRRLKKGSVPCKMLKLCAGIKRKRMSQNELVQYAKEKQELDINKEISNNSSTKTLLIELRNSEIDKQQLFEENQNQNIEKDNINVEEETQNMTREYLENIEQNDTIELDINEEINMDNNASSMETLVMQLRNIAS</sequence>
<evidence type="ECO:0000256" key="4">
    <source>
        <dbReference type="ARBA" id="ARBA00023125"/>
    </source>
</evidence>
<dbReference type="Pfam" id="PF05485">
    <property type="entry name" value="THAP"/>
    <property type="match status" value="1"/>
</dbReference>
<keyword evidence="1" id="KW-0479">Metal-binding</keyword>
<keyword evidence="6" id="KW-0175">Coiled coil</keyword>
<evidence type="ECO:0000256" key="1">
    <source>
        <dbReference type="ARBA" id="ARBA00022723"/>
    </source>
</evidence>
<feature type="domain" description="THAP-type" evidence="7">
    <location>
        <begin position="1"/>
        <end position="93"/>
    </location>
</feature>
<dbReference type="SMART" id="SM00980">
    <property type="entry name" value="THAP"/>
    <property type="match status" value="1"/>
</dbReference>
<keyword evidence="2 5" id="KW-0863">Zinc-finger</keyword>
<dbReference type="SMART" id="SM00692">
    <property type="entry name" value="DM3"/>
    <property type="match status" value="1"/>
</dbReference>
<evidence type="ECO:0000256" key="2">
    <source>
        <dbReference type="ARBA" id="ARBA00022771"/>
    </source>
</evidence>
<evidence type="ECO:0000313" key="8">
    <source>
        <dbReference type="Proteomes" id="UP000504618"/>
    </source>
</evidence>
<evidence type="ECO:0000256" key="6">
    <source>
        <dbReference type="SAM" id="Coils"/>
    </source>
</evidence>
<organism evidence="8 9">
    <name type="scientific">Temnothorax curvispinosus</name>
    <dbReference type="NCBI Taxonomy" id="300111"/>
    <lineage>
        <taxon>Eukaryota</taxon>
        <taxon>Metazoa</taxon>
        <taxon>Ecdysozoa</taxon>
        <taxon>Arthropoda</taxon>
        <taxon>Hexapoda</taxon>
        <taxon>Insecta</taxon>
        <taxon>Pterygota</taxon>
        <taxon>Neoptera</taxon>
        <taxon>Endopterygota</taxon>
        <taxon>Hymenoptera</taxon>
        <taxon>Apocrita</taxon>
        <taxon>Aculeata</taxon>
        <taxon>Formicoidea</taxon>
        <taxon>Formicidae</taxon>
        <taxon>Myrmicinae</taxon>
        <taxon>Temnothorax</taxon>
    </lineage>
</organism>
<feature type="coiled-coil region" evidence="6">
    <location>
        <begin position="139"/>
        <end position="175"/>
    </location>
</feature>
<dbReference type="InterPro" id="IPR052224">
    <property type="entry name" value="THAP_domain_protein"/>
</dbReference>
<dbReference type="GeneID" id="112468685"/>
<dbReference type="OrthoDB" id="7574697at2759"/>
<evidence type="ECO:0000256" key="3">
    <source>
        <dbReference type="ARBA" id="ARBA00022833"/>
    </source>
</evidence>
<reference evidence="9" key="1">
    <citation type="submission" date="2025-08" db="UniProtKB">
        <authorList>
            <consortium name="RefSeq"/>
        </authorList>
    </citation>
    <scope>IDENTIFICATION</scope>
    <source>
        <tissue evidence="9">Whole body</tissue>
    </source>
</reference>
<dbReference type="PANTHER" id="PTHR46927:SF3">
    <property type="entry name" value="THAP-TYPE DOMAIN-CONTAINING PROTEIN"/>
    <property type="match status" value="1"/>
</dbReference>
<evidence type="ECO:0000256" key="5">
    <source>
        <dbReference type="PROSITE-ProRule" id="PRU00309"/>
    </source>
</evidence>
<dbReference type="Proteomes" id="UP000504618">
    <property type="component" value="Unplaced"/>
</dbReference>